<keyword evidence="4" id="KW-1185">Reference proteome</keyword>
<gene>
    <name evidence="3" type="ORF">VN97_g7340</name>
</gene>
<comment type="caution">
    <text evidence="3">The sequence shown here is derived from an EMBL/GenBank/DDBJ whole genome shotgun (WGS) entry which is preliminary data.</text>
</comment>
<feature type="coiled-coil region" evidence="1">
    <location>
        <begin position="411"/>
        <end position="438"/>
    </location>
</feature>
<evidence type="ECO:0000256" key="1">
    <source>
        <dbReference type="SAM" id="Coils"/>
    </source>
</evidence>
<reference evidence="3" key="2">
    <citation type="journal article" date="2016" name="Fungal Biol.">
        <title>Ochratoxin A production by Penicillium thymicola.</title>
        <authorList>
            <person name="Nguyen H.D.T."/>
            <person name="McMullin D.R."/>
            <person name="Ponomareva E."/>
            <person name="Riley R."/>
            <person name="Pomraning K.R."/>
            <person name="Baker S.E."/>
            <person name="Seifert K.A."/>
        </authorList>
    </citation>
    <scope>NUCLEOTIDE SEQUENCE</scope>
    <source>
        <strain evidence="3">DAOM 180753</strain>
    </source>
</reference>
<evidence type="ECO:0000313" key="3">
    <source>
        <dbReference type="EMBL" id="KAJ9486013.1"/>
    </source>
</evidence>
<name>A0AAI9X7H2_PENTH</name>
<sequence length="632" mass="71411">MATVPALARSASRGSKHELSYASPLVIRMRGDLPDRESLERHNSKRRSEAFNDEDGKLGDDGCKRRSWGSSDDEGPLTHDNLHNEDLRVGGPYLCSIPTASAVVPKNHVKFRLTCLETDEGWELGQKILNIIDKYHLNQHGCARELRGLLISNDLASCSVEIVDPMVFTPVNTYPVLQKDKVFWEWEPLLKELLGRLDLTSIRFIGCFRRGRAPTLLDCSSTLLILVDRNQDWTETREKVVSILKKRRLQMLAVEIVMDRPVYQAGRKGISTGLVEGLLRNDSRTMATEPIVSSRNHDSSGTLGCFLSLKLPSSDEWRTFALTCWRVVVPPFAGLSDGNKKLIENWNKNGILPTSTIANTDIYRLLGVDHPTRLAYGEVSMMEEVIEEIEGQKKYQMCQQLERDDALEMLSDDARRSYENLKSDINKQKDDLQTLHDRFENGHRLLGHIFSASGFKQKDLGLRKDGKNYPTNLDWALVRLIPARQPSNRFFDQRPRVIPQSFAPRSILQSLEMHGDEVFMHGYRSGNRIGVYNGLRVANIEAKMKEGVVTTATTLDYSIIGLKGEHFSARGDSGAMVSNKRRTSTSTESVIIGMGFAGFEKEGITNFTRADFLLDDIKEMTKARDIELFWST</sequence>
<feature type="compositionally biased region" description="Basic and acidic residues" evidence="2">
    <location>
        <begin position="29"/>
        <end position="64"/>
    </location>
</feature>
<organism evidence="3 4">
    <name type="scientific">Penicillium thymicola</name>
    <dbReference type="NCBI Taxonomy" id="293382"/>
    <lineage>
        <taxon>Eukaryota</taxon>
        <taxon>Fungi</taxon>
        <taxon>Dikarya</taxon>
        <taxon>Ascomycota</taxon>
        <taxon>Pezizomycotina</taxon>
        <taxon>Eurotiomycetes</taxon>
        <taxon>Eurotiomycetidae</taxon>
        <taxon>Eurotiales</taxon>
        <taxon>Aspergillaceae</taxon>
        <taxon>Penicillium</taxon>
    </lineage>
</organism>
<keyword evidence="1" id="KW-0175">Coiled coil</keyword>
<proteinExistence type="predicted"/>
<dbReference type="Proteomes" id="UP001227192">
    <property type="component" value="Unassembled WGS sequence"/>
</dbReference>
<accession>A0AAI9X7H2</accession>
<evidence type="ECO:0000256" key="2">
    <source>
        <dbReference type="SAM" id="MobiDB-lite"/>
    </source>
</evidence>
<reference evidence="3" key="1">
    <citation type="submission" date="2015-06" db="EMBL/GenBank/DDBJ databases">
        <authorList>
            <person name="Nguyen H."/>
        </authorList>
    </citation>
    <scope>NUCLEOTIDE SEQUENCE</scope>
    <source>
        <strain evidence="3">DAOM 180753</strain>
    </source>
</reference>
<dbReference type="AlphaFoldDB" id="A0AAI9X7H2"/>
<protein>
    <submittedName>
        <fullName evidence="3">Uncharacterized protein</fullName>
    </submittedName>
</protein>
<evidence type="ECO:0000313" key="4">
    <source>
        <dbReference type="Proteomes" id="UP001227192"/>
    </source>
</evidence>
<feature type="region of interest" description="Disordered" evidence="2">
    <location>
        <begin position="1"/>
        <end position="83"/>
    </location>
</feature>
<dbReference type="EMBL" id="LACB01000233">
    <property type="protein sequence ID" value="KAJ9486013.1"/>
    <property type="molecule type" value="Genomic_DNA"/>
</dbReference>